<dbReference type="EMBL" id="PEUT01000034">
    <property type="protein sequence ID" value="PIV13721.1"/>
    <property type="molecule type" value="Genomic_DNA"/>
</dbReference>
<evidence type="ECO:0000313" key="10">
    <source>
        <dbReference type="EMBL" id="PJC01655.1"/>
    </source>
</evidence>
<dbReference type="Proteomes" id="UP000228989">
    <property type="component" value="Unassembled WGS sequence"/>
</dbReference>
<evidence type="ECO:0000313" key="3">
    <source>
        <dbReference type="EMBL" id="PIN66451.1"/>
    </source>
</evidence>
<proteinExistence type="inferred from homology"/>
<dbReference type="NCBIfam" id="TIGR04336">
    <property type="entry name" value="AmmeMemoSam_B"/>
    <property type="match status" value="1"/>
</dbReference>
<evidence type="ECO:0000313" key="5">
    <source>
        <dbReference type="EMBL" id="PIV46593.1"/>
    </source>
</evidence>
<accession>A0A2G9LIU9</accession>
<accession>A0A2H9M7Y1</accession>
<evidence type="ECO:0000313" key="7">
    <source>
        <dbReference type="EMBL" id="PIX28225.1"/>
    </source>
</evidence>
<accession>A0A2H9N2U8</accession>
<evidence type="ECO:0000313" key="11">
    <source>
        <dbReference type="Proteomes" id="UP000228874"/>
    </source>
</evidence>
<evidence type="ECO:0000313" key="8">
    <source>
        <dbReference type="EMBL" id="PIY99879.1"/>
    </source>
</evidence>
<dbReference type="Proteomes" id="UP000230477">
    <property type="component" value="Unassembled WGS sequence"/>
</dbReference>
<evidence type="ECO:0000313" key="13">
    <source>
        <dbReference type="Proteomes" id="UP000229789"/>
    </source>
</evidence>
<dbReference type="EMBL" id="PETW01000009">
    <property type="protein sequence ID" value="PIV46593.1"/>
    <property type="molecule type" value="Genomic_DNA"/>
</dbReference>
<dbReference type="Proteomes" id="UP000230713">
    <property type="component" value="Unassembled WGS sequence"/>
</dbReference>
<dbReference type="Gene3D" id="3.40.830.10">
    <property type="entry name" value="LigB-like"/>
    <property type="match status" value="1"/>
</dbReference>
<dbReference type="Proteomes" id="UP000231232">
    <property type="component" value="Unassembled WGS sequence"/>
</dbReference>
<dbReference type="AlphaFoldDB" id="A0A2G9LIU9"/>
<protein>
    <recommendedName>
        <fullName evidence="2">MEMO1 family protein CO072_00520</fullName>
    </recommendedName>
</protein>
<dbReference type="EMBL" id="PFIH01000019">
    <property type="protein sequence ID" value="PIX28225.1"/>
    <property type="molecule type" value="Genomic_DNA"/>
</dbReference>
<dbReference type="InterPro" id="IPR002737">
    <property type="entry name" value="MEMO1_fam"/>
</dbReference>
<evidence type="ECO:0000256" key="2">
    <source>
        <dbReference type="HAMAP-Rule" id="MF_00055"/>
    </source>
</evidence>
<dbReference type="EMBL" id="PCUF01000035">
    <property type="protein sequence ID" value="PIN66451.1"/>
    <property type="molecule type" value="Genomic_DNA"/>
</dbReference>
<dbReference type="EMBL" id="PFUW01000028">
    <property type="protein sequence ID" value="PJB03849.1"/>
    <property type="molecule type" value="Genomic_DNA"/>
</dbReference>
<dbReference type="CDD" id="cd07361">
    <property type="entry name" value="MEMO_like"/>
    <property type="match status" value="1"/>
</dbReference>
<dbReference type="PANTHER" id="PTHR11060">
    <property type="entry name" value="PROTEIN MEMO1"/>
    <property type="match status" value="1"/>
</dbReference>
<accession>A0A2H9QSB1</accession>
<name>A0A2G9LIU9_HUBC1</name>
<sequence>MYIQPLVAKGKFYPEDKDKLELMLSSFFSKIKDLPTVNQIQGIVVPHAGYVYSGKTAAYAYKTLYQFLETTTASKINYIILAPNHTGLGKANAISNNAVWQLPFGEVNICSEIVQSFLKTSRYLQEDIVAFANEHAVEVQLPFIQYIHMLLEKNSKKIEYNIVPIILGTTDPRVIEEISEKIKSASASLPKDHLLIVVASSDMSHYVSQDEAENKDKLLINSFLKGDWKNLKKVVEENHISACGYIPICCLLASCDRKPMSLFYTTSADVTNDKSNVVGYFAGAIC</sequence>
<dbReference type="EMBL" id="PFFF01000042">
    <property type="protein sequence ID" value="PIV89594.1"/>
    <property type="molecule type" value="Genomic_DNA"/>
</dbReference>
<reference evidence="3 13" key="1">
    <citation type="submission" date="2017-09" db="EMBL/GenBank/DDBJ databases">
        <title>Depth-based differentiation of microbial function through sediment-hosted aquifers and enrichment of novel symbionts in the deep terrestrial subsurface.</title>
        <authorList>
            <person name="Probst A.J."/>
            <person name="Ladd B."/>
            <person name="Jarett J.K."/>
            <person name="Geller-Mcgrath D.E."/>
            <person name="Sieber C.M."/>
            <person name="Emerson J.B."/>
            <person name="Anantharaman K."/>
            <person name="Thomas B.C."/>
            <person name="Malmstrom R."/>
            <person name="Stieglmeier M."/>
            <person name="Klingl A."/>
            <person name="Woyke T."/>
            <person name="Ryan C.M."/>
            <person name="Banfield J.F."/>
        </authorList>
    </citation>
    <scope>NUCLEOTIDE SEQUENCE [LARGE SCALE GENOMIC DNA]</scope>
    <source>
        <strain evidence="5">CG02_land_8_20_14_3_00_31_209</strain>
        <strain evidence="4">CG03_land_8_20_14_0_80_31_114</strain>
        <strain evidence="6">CG17_big_fil_post_rev_8_21_14_2_50_31_73</strain>
        <strain evidence="3">CG18_big_fil_WC_8_21_14_2_50_31_19</strain>
        <strain evidence="8">CG_4_10_14_0_8_um_filter_31_133</strain>
        <strain evidence="7">CG_4_8_14_3_um_filter</strain>
        <strain evidence="10">CG_4_9_14_0_8_um_filter_31_21</strain>
        <strain evidence="9">CG_4_9_14_3_um_filter_31_125</strain>
    </source>
</reference>
<evidence type="ECO:0000313" key="6">
    <source>
        <dbReference type="EMBL" id="PIV89594.1"/>
    </source>
</evidence>
<dbReference type="Proteomes" id="UP000229789">
    <property type="component" value="Unassembled WGS sequence"/>
</dbReference>
<comment type="similarity">
    <text evidence="1 2">Belongs to the MEMO1 family.</text>
</comment>
<organism evidence="3 13">
    <name type="scientific">Huberarchaeum crystalense</name>
    <dbReference type="NCBI Taxonomy" id="2014257"/>
    <lineage>
        <taxon>Archaea</taxon>
        <taxon>Candidatus Huberarchaeota</taxon>
        <taxon>Candidatus Huberarchaeia</taxon>
        <taxon>Candidatus Huberarchaeales</taxon>
        <taxon>Candidatus Huberarchaeaceae</taxon>
        <taxon>Candidatus Huberarchaeum</taxon>
    </lineage>
</organism>
<evidence type="ECO:0000256" key="1">
    <source>
        <dbReference type="ARBA" id="ARBA00006315"/>
    </source>
</evidence>
<accession>A0A2H9MNJ8</accession>
<dbReference type="EMBL" id="PFMG01000025">
    <property type="protein sequence ID" value="PIY99879.1"/>
    <property type="molecule type" value="Genomic_DNA"/>
</dbReference>
<evidence type="ECO:0000313" key="12">
    <source>
        <dbReference type="Proteomes" id="UP000228888"/>
    </source>
</evidence>
<comment type="caution">
    <text evidence="3">The sequence shown here is derived from an EMBL/GenBank/DDBJ whole genome shotgun (WGS) entry which is preliminary data.</text>
</comment>
<evidence type="ECO:0000313" key="9">
    <source>
        <dbReference type="EMBL" id="PJB03849.1"/>
    </source>
</evidence>
<dbReference type="EMBL" id="PFSX01000014">
    <property type="protein sequence ID" value="PJC01655.1"/>
    <property type="molecule type" value="Genomic_DNA"/>
</dbReference>
<dbReference type="Proteomes" id="UP000228888">
    <property type="component" value="Unassembled WGS sequence"/>
</dbReference>
<reference evidence="11 12" key="2">
    <citation type="submission" date="2017-09" db="EMBL/GenBank/DDBJ databases">
        <title>Depth-based differentiation of microbial function through sediment-hosted aquifers and enrichment of novel symbionts in the deep terrestrial subsurface.</title>
        <authorList>
            <person name="Probst A.J."/>
            <person name="Ladd B."/>
            <person name="Jarett J.K."/>
            <person name="Geller-Mcgrath D.E."/>
            <person name="Sieber C.M.K."/>
            <person name="Emerson J.B."/>
            <person name="Anantharaman K."/>
            <person name="Thomas B.C."/>
            <person name="Malmstrom R."/>
            <person name="Stieglmeier M."/>
            <person name="Klingl A."/>
            <person name="Woyke T."/>
            <person name="Ryan C.M."/>
            <person name="Banfield J.F."/>
        </authorList>
    </citation>
    <scope>NUCLEOTIDE SEQUENCE [LARGE SCALE GENOMIC DNA]</scope>
</reference>
<dbReference type="Proteomes" id="UP000228874">
    <property type="component" value="Unassembled WGS sequence"/>
</dbReference>
<gene>
    <name evidence="3" type="primary">amrB</name>
    <name evidence="10" type="ORF">CO072_00520</name>
    <name evidence="9" type="ORF">CO124_01725</name>
    <name evidence="5" type="ORF">COS22_00460</name>
    <name evidence="4" type="ORF">COS45_01355</name>
    <name evidence="6" type="ORF">COW47_02065</name>
    <name evidence="3" type="ORF">COW69_02205</name>
    <name evidence="8" type="ORF">COY63_01140</name>
    <name evidence="7" type="ORF">COZ66_00540</name>
</gene>
<accession>A0A2H9M2F8</accession>
<accession>A0A2H9P8R9</accession>
<dbReference type="Pfam" id="PF01875">
    <property type="entry name" value="Memo"/>
    <property type="match status" value="1"/>
</dbReference>
<evidence type="ECO:0000313" key="4">
    <source>
        <dbReference type="EMBL" id="PIV13721.1"/>
    </source>
</evidence>
<accession>A0A2H9RDF3</accession>
<dbReference type="Proteomes" id="UP000231449">
    <property type="component" value="Unassembled WGS sequence"/>
</dbReference>
<dbReference type="PANTHER" id="PTHR11060:SF0">
    <property type="entry name" value="PROTEIN MEMO1"/>
    <property type="match status" value="1"/>
</dbReference>
<dbReference type="HAMAP" id="MF_00055">
    <property type="entry name" value="MEMO1"/>
    <property type="match status" value="1"/>
</dbReference>